<accession>A0A445KHW1</accession>
<name>A0A445KHW1_GLYSO</name>
<keyword evidence="2" id="KW-1185">Reference proteome</keyword>
<evidence type="ECO:0000313" key="2">
    <source>
        <dbReference type="Proteomes" id="UP000289340"/>
    </source>
</evidence>
<reference evidence="1 2" key="1">
    <citation type="submission" date="2018-09" db="EMBL/GenBank/DDBJ databases">
        <title>A high-quality reference genome of wild soybean provides a powerful tool to mine soybean genomes.</title>
        <authorList>
            <person name="Xie M."/>
            <person name="Chung C.Y.L."/>
            <person name="Li M.-W."/>
            <person name="Wong F.-L."/>
            <person name="Chan T.-F."/>
            <person name="Lam H.-M."/>
        </authorList>
    </citation>
    <scope>NUCLEOTIDE SEQUENCE [LARGE SCALE GENOMIC DNA]</scope>
    <source>
        <strain evidence="2">cv. W05</strain>
        <tissue evidence="1">Hypocotyl of etiolated seedlings</tissue>
    </source>
</reference>
<dbReference type="Proteomes" id="UP000289340">
    <property type="component" value="Chromosome 5"/>
</dbReference>
<comment type="caution">
    <text evidence="1">The sequence shown here is derived from an EMBL/GenBank/DDBJ whole genome shotgun (WGS) entry which is preliminary data.</text>
</comment>
<dbReference type="AlphaFoldDB" id="A0A445KHW1"/>
<dbReference type="GO" id="GO:2000762">
    <property type="term" value="P:regulation of phenylpropanoid metabolic process"/>
    <property type="evidence" value="ECO:0007669"/>
    <property type="project" value="InterPro"/>
</dbReference>
<proteinExistence type="predicted"/>
<dbReference type="GO" id="GO:0016592">
    <property type="term" value="C:mediator complex"/>
    <property type="evidence" value="ECO:0007669"/>
    <property type="project" value="InterPro"/>
</dbReference>
<sequence>MGVWDGIMQVTKLAQEKKTDPLLWSIQVSSALNSGGVSLPSIELAHRLVSHICFDNHLPMTWKFLEKAMSLRLLPPFLALSLLSSRVLPLRRLHPSAYTLYMDLLSRHAFSLLIHFPNYPSVMSSIHHLLHFSQLYSSLDPHPGVVLVLFLFTLVSQLLEASLSDEGLLQHSPRFLPVDPADIVIDNNDALRRKNTAMAIQIISRFLHHKLTSRILALVQRNMPAHWGPFLHQLQRLAANSTLLRSLKHVTPESLLPLDFNSPTGIKLLCSEWKTTPTLELNAVMADSCAVQSRHDSWSLLWLPIDLILEDAMDGNHVAEASAVEALTGLVKALQAVNGTAWHSAFLGLWIAALRLVQRERDPGEGPVPRLDTCLSMLLSITTLVVANLIEEEEGELIEEAEHSPANQRMDKQALGERHGELVTSLQLLGDYENLLTPPQSVIWGANQAAAKATLFVSGHSGYLEHTNVNDLPTNCSGNLRHLIVEACIARHLLDTSAYFWPGYVSAPFNQLPHSIPNHLPSWSSLMKGSPLTPPLVNVLVATPASSLAEIEKVFEFAIKGSDEEKISAATILCGASLVRGWNVQEHIVFFIIKMLSPPVPPKYSGTESYLISHAPFLNVFLVGISSVDSVQIFSLHGVVPLLAAVLMPICEAFGSSVPNVSWTAVTGEKLTCHAVFSNAFILLLRLWRFDRPPVEHVMGGAATPALGSQLGPEYLLLVRNCMLASYGKSPRDRVRSRRFSKMISFSLEPLFMDSFPKLNIWYRQHQECIASTCNTLAPGGPVSQIVEALLSMMCKKINRSAQSLTPTTSGSSNSSLSSLDDALMKLKVPAWDILEATPFVLDAALTACAHGRLSPRELATGLPSLLMDIFKPFLN</sequence>
<protein>
    <submittedName>
        <fullName evidence="1">Mediator of RNA polymerase II transcription subunit 33A isoform E</fullName>
    </submittedName>
</protein>
<organism evidence="1 2">
    <name type="scientific">Glycine soja</name>
    <name type="common">Wild soybean</name>
    <dbReference type="NCBI Taxonomy" id="3848"/>
    <lineage>
        <taxon>Eukaryota</taxon>
        <taxon>Viridiplantae</taxon>
        <taxon>Streptophyta</taxon>
        <taxon>Embryophyta</taxon>
        <taxon>Tracheophyta</taxon>
        <taxon>Spermatophyta</taxon>
        <taxon>Magnoliopsida</taxon>
        <taxon>eudicotyledons</taxon>
        <taxon>Gunneridae</taxon>
        <taxon>Pentapetalae</taxon>
        <taxon>rosids</taxon>
        <taxon>fabids</taxon>
        <taxon>Fabales</taxon>
        <taxon>Fabaceae</taxon>
        <taxon>Papilionoideae</taxon>
        <taxon>50 kb inversion clade</taxon>
        <taxon>NPAAA clade</taxon>
        <taxon>indigoferoid/millettioid clade</taxon>
        <taxon>Phaseoleae</taxon>
        <taxon>Glycine</taxon>
        <taxon>Glycine subgen. Soja</taxon>
    </lineage>
</organism>
<dbReference type="PANTHER" id="PTHR33739">
    <property type="entry name" value="OS07G0681500 PROTEIN"/>
    <property type="match status" value="1"/>
</dbReference>
<gene>
    <name evidence="1" type="ORF">D0Y65_010848</name>
</gene>
<dbReference type="InterPro" id="IPR039638">
    <property type="entry name" value="MED33A/B"/>
</dbReference>
<evidence type="ECO:0000313" key="1">
    <source>
        <dbReference type="EMBL" id="RZC10247.1"/>
    </source>
</evidence>
<dbReference type="PANTHER" id="PTHR33739:SF7">
    <property type="entry name" value="MEDIATOR OF RNA POLYMERASE II TRANSCRIPTION SUBUNIT 33B"/>
    <property type="match status" value="1"/>
</dbReference>
<dbReference type="EMBL" id="QZWG01000005">
    <property type="protein sequence ID" value="RZC10247.1"/>
    <property type="molecule type" value="Genomic_DNA"/>
</dbReference>